<feature type="chain" id="PRO_5037459567" evidence="2">
    <location>
        <begin position="21"/>
        <end position="468"/>
    </location>
</feature>
<feature type="region of interest" description="Disordered" evidence="1">
    <location>
        <begin position="449"/>
        <end position="468"/>
    </location>
</feature>
<dbReference type="AlphaFoldDB" id="A0A937XH30"/>
<evidence type="ECO:0000259" key="3">
    <source>
        <dbReference type="PROSITE" id="PS50093"/>
    </source>
</evidence>
<gene>
    <name evidence="4" type="ORF">FJY68_14190</name>
</gene>
<dbReference type="Gene3D" id="2.60.40.10">
    <property type="entry name" value="Immunoglobulins"/>
    <property type="match status" value="1"/>
</dbReference>
<keyword evidence="2" id="KW-0732">Signal</keyword>
<dbReference type="Gene3D" id="2.40.128.630">
    <property type="match status" value="1"/>
</dbReference>
<dbReference type="PROSITE" id="PS50093">
    <property type="entry name" value="PKD"/>
    <property type="match status" value="1"/>
</dbReference>
<dbReference type="InterPro" id="IPR018391">
    <property type="entry name" value="PQQ_b-propeller_rpt"/>
</dbReference>
<dbReference type="PANTHER" id="PTHR34512">
    <property type="entry name" value="CELL SURFACE PROTEIN"/>
    <property type="match status" value="1"/>
</dbReference>
<sequence>MMIPIALCVAALLGAGPLSAPDSVVVPMWADTTVEIEAVVFPPAEAALPLFYQIAWGDGDTVDWTEPLHSLVDVSRYHTYEMPGQYQISVRAKDSLGRTSDWSRPRSIWVMPEPIQKGFFPTLDSEAIVASPTLDLHGNIYVGDEGGTFYSLNPVNGELRWLFKAKDAIYGAAAIVGDRVYVGSLDSNLYCLDTTGKQRWSRYLGDEIYCTPAIGVDGTVYVGTDNGTVTAIAPDGRKKWSYKTGDDIAGSPTVGPKGHIYITSDSVYCLDARGRRRWAFGAPEGEYFYASAVVDENDVTYVGNVDGFLYCLGPDGRQQWRSPVPDGDEVRPEVVVGTDSSLYFGTDGDYLCRKTPQGTPTVAYEALDVLVGTAAVSDKGTVYFLPDDGTLYALAANGRLLWSREVASGEKQVYYSSSPTIGPDGVVYVGSWDGGLYAFRTDGPAASTTWPQYRHDPQHTGRVVRPSK</sequence>
<dbReference type="SUPFAM" id="SSF49299">
    <property type="entry name" value="PKD domain"/>
    <property type="match status" value="1"/>
</dbReference>
<dbReference type="InterPro" id="IPR000601">
    <property type="entry name" value="PKD_dom"/>
</dbReference>
<dbReference type="Gene3D" id="2.40.10.480">
    <property type="match status" value="1"/>
</dbReference>
<evidence type="ECO:0000313" key="5">
    <source>
        <dbReference type="Proteomes" id="UP000779900"/>
    </source>
</evidence>
<dbReference type="EMBL" id="VGIR01000192">
    <property type="protein sequence ID" value="MBM3332972.1"/>
    <property type="molecule type" value="Genomic_DNA"/>
</dbReference>
<evidence type="ECO:0000313" key="4">
    <source>
        <dbReference type="EMBL" id="MBM3332972.1"/>
    </source>
</evidence>
<dbReference type="InterPro" id="IPR002372">
    <property type="entry name" value="PQQ_rpt_dom"/>
</dbReference>
<dbReference type="Proteomes" id="UP000779900">
    <property type="component" value="Unassembled WGS sequence"/>
</dbReference>
<reference evidence="4" key="1">
    <citation type="submission" date="2019-03" db="EMBL/GenBank/DDBJ databases">
        <title>Lake Tanganyika Metagenome-Assembled Genomes (MAGs).</title>
        <authorList>
            <person name="Tran P."/>
        </authorList>
    </citation>
    <scope>NUCLEOTIDE SEQUENCE</scope>
    <source>
        <strain evidence="4">K_DeepCast_150m_m2_040</strain>
    </source>
</reference>
<accession>A0A937XH30</accession>
<dbReference type="Pfam" id="PF13360">
    <property type="entry name" value="PQQ_2"/>
    <property type="match status" value="2"/>
</dbReference>
<feature type="signal peptide" evidence="2">
    <location>
        <begin position="1"/>
        <end position="20"/>
    </location>
</feature>
<dbReference type="SMART" id="SM00564">
    <property type="entry name" value="PQQ"/>
    <property type="match status" value="7"/>
</dbReference>
<evidence type="ECO:0000256" key="1">
    <source>
        <dbReference type="SAM" id="MobiDB-lite"/>
    </source>
</evidence>
<dbReference type="InterPro" id="IPR015943">
    <property type="entry name" value="WD40/YVTN_repeat-like_dom_sf"/>
</dbReference>
<comment type="caution">
    <text evidence="4">The sequence shown here is derived from an EMBL/GenBank/DDBJ whole genome shotgun (WGS) entry which is preliminary data.</text>
</comment>
<dbReference type="SUPFAM" id="SSF50998">
    <property type="entry name" value="Quinoprotein alcohol dehydrogenase-like"/>
    <property type="match status" value="2"/>
</dbReference>
<dbReference type="InterPro" id="IPR011047">
    <property type="entry name" value="Quinoprotein_ADH-like_sf"/>
</dbReference>
<evidence type="ECO:0000256" key="2">
    <source>
        <dbReference type="SAM" id="SignalP"/>
    </source>
</evidence>
<dbReference type="Gene3D" id="2.130.10.10">
    <property type="entry name" value="YVTN repeat-like/Quinoprotein amine dehydrogenase"/>
    <property type="match status" value="1"/>
</dbReference>
<proteinExistence type="predicted"/>
<dbReference type="InterPro" id="IPR035986">
    <property type="entry name" value="PKD_dom_sf"/>
</dbReference>
<dbReference type="InterPro" id="IPR013783">
    <property type="entry name" value="Ig-like_fold"/>
</dbReference>
<protein>
    <submittedName>
        <fullName evidence="4">PQQ-like beta-propeller repeat protein</fullName>
    </submittedName>
</protein>
<dbReference type="PANTHER" id="PTHR34512:SF30">
    <property type="entry name" value="OUTER MEMBRANE PROTEIN ASSEMBLY FACTOR BAMB"/>
    <property type="match status" value="1"/>
</dbReference>
<organism evidence="4 5">
    <name type="scientific">candidate division WOR-3 bacterium</name>
    <dbReference type="NCBI Taxonomy" id="2052148"/>
    <lineage>
        <taxon>Bacteria</taxon>
        <taxon>Bacteria division WOR-3</taxon>
    </lineage>
</organism>
<name>A0A937XH30_UNCW3</name>
<feature type="domain" description="PKD" evidence="3">
    <location>
        <begin position="37"/>
        <end position="99"/>
    </location>
</feature>